<dbReference type="GO" id="GO:0005524">
    <property type="term" value="F:ATP binding"/>
    <property type="evidence" value="ECO:0007669"/>
    <property type="project" value="UniProtKB-KW"/>
</dbReference>
<evidence type="ECO:0000256" key="4">
    <source>
        <dbReference type="ARBA" id="ARBA00022840"/>
    </source>
</evidence>
<dbReference type="PANTHER" id="PTHR11609:SF5">
    <property type="entry name" value="PHOSPHORIBOSYLAMINOIMIDAZOLE CARBOXYLASE"/>
    <property type="match status" value="1"/>
</dbReference>
<name>A0A6J7JLM8_9ZZZZ</name>
<dbReference type="GO" id="GO:0046872">
    <property type="term" value="F:metal ion binding"/>
    <property type="evidence" value="ECO:0007669"/>
    <property type="project" value="InterPro"/>
</dbReference>
<comment type="pathway">
    <text evidence="5">Purine metabolism.</text>
</comment>
<dbReference type="GO" id="GO:0006189">
    <property type="term" value="P:'de novo' IMP biosynthetic process"/>
    <property type="evidence" value="ECO:0007669"/>
    <property type="project" value="InterPro"/>
</dbReference>
<dbReference type="GO" id="GO:0004638">
    <property type="term" value="F:phosphoribosylaminoimidazole carboxylase activity"/>
    <property type="evidence" value="ECO:0007669"/>
    <property type="project" value="InterPro"/>
</dbReference>
<reference evidence="7" key="1">
    <citation type="submission" date="2020-05" db="EMBL/GenBank/DDBJ databases">
        <authorList>
            <person name="Chiriac C."/>
            <person name="Salcher M."/>
            <person name="Ghai R."/>
            <person name="Kavagutti S V."/>
        </authorList>
    </citation>
    <scope>NUCLEOTIDE SEQUENCE</scope>
</reference>
<dbReference type="InterPro" id="IPR003135">
    <property type="entry name" value="ATP-grasp_carboxylate-amine"/>
</dbReference>
<dbReference type="InterPro" id="IPR011054">
    <property type="entry name" value="Rudment_hybrid_motif"/>
</dbReference>
<dbReference type="GO" id="GO:0016874">
    <property type="term" value="F:ligase activity"/>
    <property type="evidence" value="ECO:0007669"/>
    <property type="project" value="UniProtKB-KW"/>
</dbReference>
<dbReference type="PROSITE" id="PS50975">
    <property type="entry name" value="ATP_GRASP"/>
    <property type="match status" value="1"/>
</dbReference>
<dbReference type="Gene3D" id="3.30.470.20">
    <property type="entry name" value="ATP-grasp fold, B domain"/>
    <property type="match status" value="1"/>
</dbReference>
<dbReference type="NCBIfam" id="NF004679">
    <property type="entry name" value="PRK06019.1-5"/>
    <property type="match status" value="1"/>
</dbReference>
<organism evidence="7">
    <name type="scientific">freshwater metagenome</name>
    <dbReference type="NCBI Taxonomy" id="449393"/>
    <lineage>
        <taxon>unclassified sequences</taxon>
        <taxon>metagenomes</taxon>
        <taxon>ecological metagenomes</taxon>
    </lineage>
</organism>
<dbReference type="HAMAP" id="MF_01928">
    <property type="entry name" value="PurK"/>
    <property type="match status" value="1"/>
</dbReference>
<dbReference type="FunFam" id="3.30.1490.20:FF:000015">
    <property type="entry name" value="N5-carboxyaminoimidazole ribonucleotide synthase"/>
    <property type="match status" value="1"/>
</dbReference>
<keyword evidence="2" id="KW-0547">Nucleotide-binding</keyword>
<dbReference type="AlphaFoldDB" id="A0A6J7JLM8"/>
<dbReference type="InterPro" id="IPR013815">
    <property type="entry name" value="ATP_grasp_subdomain_1"/>
</dbReference>
<gene>
    <name evidence="7" type="ORF">UFOPK3789_00268</name>
</gene>
<evidence type="ECO:0000256" key="2">
    <source>
        <dbReference type="ARBA" id="ARBA00022741"/>
    </source>
</evidence>
<feature type="domain" description="ATP-grasp" evidence="6">
    <location>
        <begin position="104"/>
        <end position="295"/>
    </location>
</feature>
<evidence type="ECO:0000313" key="7">
    <source>
        <dbReference type="EMBL" id="CAB4944246.1"/>
    </source>
</evidence>
<dbReference type="InterPro" id="IPR040686">
    <property type="entry name" value="PurK_C"/>
</dbReference>
<dbReference type="PANTHER" id="PTHR11609">
    <property type="entry name" value="PURINE BIOSYNTHESIS PROTEIN 6/7, PUR6/7"/>
    <property type="match status" value="1"/>
</dbReference>
<evidence type="ECO:0000256" key="1">
    <source>
        <dbReference type="ARBA" id="ARBA00022598"/>
    </source>
</evidence>
<keyword evidence="3" id="KW-0658">Purine biosynthesis</keyword>
<dbReference type="NCBIfam" id="TIGR01161">
    <property type="entry name" value="purK"/>
    <property type="match status" value="1"/>
</dbReference>
<dbReference type="Gene3D" id="3.40.50.20">
    <property type="match status" value="1"/>
</dbReference>
<dbReference type="SUPFAM" id="SSF51246">
    <property type="entry name" value="Rudiment single hybrid motif"/>
    <property type="match status" value="1"/>
</dbReference>
<dbReference type="Gene3D" id="3.30.1490.20">
    <property type="entry name" value="ATP-grasp fold, A domain"/>
    <property type="match status" value="1"/>
</dbReference>
<protein>
    <submittedName>
        <fullName evidence="7">Unannotated protein</fullName>
    </submittedName>
</protein>
<keyword evidence="4" id="KW-0067">ATP-binding</keyword>
<keyword evidence="1" id="KW-0436">Ligase</keyword>
<dbReference type="Pfam" id="PF02222">
    <property type="entry name" value="ATP-grasp"/>
    <property type="match status" value="1"/>
</dbReference>
<dbReference type="InterPro" id="IPR016185">
    <property type="entry name" value="PreATP-grasp_dom_sf"/>
</dbReference>
<evidence type="ECO:0000259" key="6">
    <source>
        <dbReference type="PROSITE" id="PS50975"/>
    </source>
</evidence>
<dbReference type="SUPFAM" id="SSF56059">
    <property type="entry name" value="Glutathione synthetase ATP-binding domain-like"/>
    <property type="match status" value="1"/>
</dbReference>
<dbReference type="InterPro" id="IPR054350">
    <property type="entry name" value="PurT/PurK_preATP-grasp"/>
</dbReference>
<evidence type="ECO:0000256" key="5">
    <source>
        <dbReference type="ARBA" id="ARBA00025704"/>
    </source>
</evidence>
<dbReference type="Pfam" id="PF17769">
    <property type="entry name" value="PurK_C"/>
    <property type="match status" value="1"/>
</dbReference>
<sequence>MTTLAILGGGQLGWMLGLAAKALGVDTRFLDPSTGVTASAVGKVTTASLDDAEAVINFAAGADVVTYEWEGVPASTVEALINAGNAVHPGIASLSVSQDRLVEKKRLQALGIPVAPHAEVSDLDSLQSALRALGLPAILKSRRGGYDGKSQVLIRDEADSDNALETLADAGELILEGFIPFEREVSIIAVRGVDGEIKTWPLVENLHREGILRLSRVSSEALQGSVKLPLEALAIQYVTSLLEDLAHVGVLTLELFVKGNQLIANEFAPRVHNSGHWSIEGSKTSQFENHVRAVTGLPLGETDLTGASAMVNCIGVLPDPHSIATINGAHLHDYAKSPRRGRKVGHITLVAPNDSALDAGLEALFDVLPGDNG</sequence>
<dbReference type="GO" id="GO:0005829">
    <property type="term" value="C:cytosol"/>
    <property type="evidence" value="ECO:0007669"/>
    <property type="project" value="TreeGrafter"/>
</dbReference>
<evidence type="ECO:0000256" key="3">
    <source>
        <dbReference type="ARBA" id="ARBA00022755"/>
    </source>
</evidence>
<dbReference type="InterPro" id="IPR011761">
    <property type="entry name" value="ATP-grasp"/>
</dbReference>
<proteinExistence type="inferred from homology"/>
<dbReference type="Pfam" id="PF22660">
    <property type="entry name" value="RS_preATP-grasp-like"/>
    <property type="match status" value="1"/>
</dbReference>
<accession>A0A6J7JLM8</accession>
<dbReference type="EMBL" id="CAFBNL010000008">
    <property type="protein sequence ID" value="CAB4944246.1"/>
    <property type="molecule type" value="Genomic_DNA"/>
</dbReference>
<dbReference type="InterPro" id="IPR005875">
    <property type="entry name" value="PurK"/>
</dbReference>
<dbReference type="SUPFAM" id="SSF52440">
    <property type="entry name" value="PreATP-grasp domain"/>
    <property type="match status" value="1"/>
</dbReference>